<comment type="caution">
    <text evidence="1">The sequence shown here is derived from an EMBL/GenBank/DDBJ whole genome shotgun (WGS) entry which is preliminary data.</text>
</comment>
<dbReference type="EMBL" id="JAWDJW010001677">
    <property type="protein sequence ID" value="KAK3078704.1"/>
    <property type="molecule type" value="Genomic_DNA"/>
</dbReference>
<evidence type="ECO:0000313" key="1">
    <source>
        <dbReference type="EMBL" id="KAK3078704.1"/>
    </source>
</evidence>
<gene>
    <name evidence="1" type="ORF">LTS18_006833</name>
</gene>
<dbReference type="Proteomes" id="UP001186974">
    <property type="component" value="Unassembled WGS sequence"/>
</dbReference>
<name>A0ACC3DPQ3_9PEZI</name>
<proteinExistence type="predicted"/>
<accession>A0ACC3DPQ3</accession>
<keyword evidence="2" id="KW-1185">Reference proteome</keyword>
<sequence length="589" mass="65626">MGLLKHFRSKSKLKAADGHANASNSKELTHYPVRRGTDYTANLPEPVVKNILRYVCPHAFDESYETSERSQVGDGCMLCDLRDLANCALIRHKWYAWVQQTLYESIRIDAVHYCELEEMLAEKRRRKSRHGDPLDIPTIRLQLLAKTVRANQWLASNVHILKLPYMTRETSKGDLARVVDALPNLRYVDLPDGFYNGDPSCHTLRSELQARCPDLRKMKFEAGSEKSFETLNQRYWQSLEILELSNLRIQPSTLRTIISILPTLHELRLLDLPWLNDTIFQSTPNLYDFPPLHTLILKGTPQVTANGLLTYLSRPETREILSTLSLSTTGVKIPDLHSILWQSPSLKHLSITETISEALPLEPLPALSSFTLTTLHFEITAPETDQDMGLASPADGYYAYLSNSLLANALPSLRKVYVRDPEFPDSLIVAPPALPFADHNGGGQQQQGFNQPLEVFSKGIAEHDWVYSEVLPSSPAHGRRGSLTGGRPLSSYSASRGLGPQWGDMARTSVVVGNGFGGFLAVPSEEGARPTSRSSMKGFSLFGTPEKERGGEESWGGVLQQQGSRNSLSPGSAFTKGHVKKGSRNDLWR</sequence>
<protein>
    <submittedName>
        <fullName evidence="1">Uncharacterized protein</fullName>
    </submittedName>
</protein>
<reference evidence="1" key="1">
    <citation type="submission" date="2024-09" db="EMBL/GenBank/DDBJ databases">
        <title>Black Yeasts Isolated from many extreme environments.</title>
        <authorList>
            <person name="Coleine C."/>
            <person name="Stajich J.E."/>
            <person name="Selbmann L."/>
        </authorList>
    </citation>
    <scope>NUCLEOTIDE SEQUENCE</scope>
    <source>
        <strain evidence="1">CCFEE 5737</strain>
    </source>
</reference>
<organism evidence="1 2">
    <name type="scientific">Coniosporium uncinatum</name>
    <dbReference type="NCBI Taxonomy" id="93489"/>
    <lineage>
        <taxon>Eukaryota</taxon>
        <taxon>Fungi</taxon>
        <taxon>Dikarya</taxon>
        <taxon>Ascomycota</taxon>
        <taxon>Pezizomycotina</taxon>
        <taxon>Dothideomycetes</taxon>
        <taxon>Dothideomycetes incertae sedis</taxon>
        <taxon>Coniosporium</taxon>
    </lineage>
</organism>
<evidence type="ECO:0000313" key="2">
    <source>
        <dbReference type="Proteomes" id="UP001186974"/>
    </source>
</evidence>